<sequence length="350" mass="38509">MKNTLDFTKVIQLQRLCAGAQTIAVLSHTNPDGDAIGSGVALTTFLTGFGHTVRFFVPNHYPKFLTCVPGAERVEIFSECADEARAYLADADLIICSDFNQISRLDKMTEAVEANVVAPRVLIDHHMDPPEYELSFSDPTYSSTSHLVFDILMAWGGAEAITLDVAKALYVGMMTDTGNFSYGNLTPALYRAVAELVERGVRPPEISQAVFNTQSENRLRMVGYLLSEKMRVDAAHRTAYITLTRAEKTRFNHQIGDTEGIVNMPLSIETVDFSAMFIETLECIKISFRSQGDFDVNLFAREHFNGGGHKNAAGGRYYGPMSEAVSRFEALVRKVRPVAGNEKQGEGGAA</sequence>
<dbReference type="EMBL" id="DXHL01000032">
    <property type="protein sequence ID" value="HIW11222.1"/>
    <property type="molecule type" value="Genomic_DNA"/>
</dbReference>
<proteinExistence type="predicted"/>
<dbReference type="Pfam" id="PF01368">
    <property type="entry name" value="DHH"/>
    <property type="match status" value="1"/>
</dbReference>
<feature type="domain" description="DHHA1" evidence="2">
    <location>
        <begin position="257"/>
        <end position="327"/>
    </location>
</feature>
<comment type="caution">
    <text evidence="3">The sequence shown here is derived from an EMBL/GenBank/DDBJ whole genome shotgun (WGS) entry which is preliminary data.</text>
</comment>
<dbReference type="InterPro" id="IPR038763">
    <property type="entry name" value="DHH_sf"/>
</dbReference>
<dbReference type="Pfam" id="PF02272">
    <property type="entry name" value="DHHA1"/>
    <property type="match status" value="1"/>
</dbReference>
<accession>A0A9D1TYL4</accession>
<dbReference type="AlphaFoldDB" id="A0A9D1TYL4"/>
<evidence type="ECO:0000313" key="3">
    <source>
        <dbReference type="EMBL" id="HIW11222.1"/>
    </source>
</evidence>
<feature type="domain" description="DDH" evidence="1">
    <location>
        <begin position="23"/>
        <end position="173"/>
    </location>
</feature>
<dbReference type="InterPro" id="IPR003156">
    <property type="entry name" value="DHHA1_dom"/>
</dbReference>
<name>A0A9D1TYL4_9BACT</name>
<reference evidence="3" key="2">
    <citation type="submission" date="2021-04" db="EMBL/GenBank/DDBJ databases">
        <authorList>
            <person name="Gilroy R."/>
        </authorList>
    </citation>
    <scope>NUCLEOTIDE SEQUENCE</scope>
    <source>
        <strain evidence="3">ChiBcec15-1070</strain>
    </source>
</reference>
<gene>
    <name evidence="3" type="ORF">H9888_06985</name>
</gene>
<evidence type="ECO:0000259" key="2">
    <source>
        <dbReference type="Pfam" id="PF02272"/>
    </source>
</evidence>
<dbReference type="SUPFAM" id="SSF64182">
    <property type="entry name" value="DHH phosphoesterases"/>
    <property type="match status" value="1"/>
</dbReference>
<evidence type="ECO:0000313" key="4">
    <source>
        <dbReference type="Proteomes" id="UP000823926"/>
    </source>
</evidence>
<dbReference type="Gene3D" id="3.90.1640.10">
    <property type="entry name" value="inorganic pyrophosphatase (n-terminal core)"/>
    <property type="match status" value="1"/>
</dbReference>
<dbReference type="Proteomes" id="UP000823926">
    <property type="component" value="Unassembled WGS sequence"/>
</dbReference>
<dbReference type="GO" id="GO:0003676">
    <property type="term" value="F:nucleic acid binding"/>
    <property type="evidence" value="ECO:0007669"/>
    <property type="project" value="InterPro"/>
</dbReference>
<reference evidence="3" key="1">
    <citation type="journal article" date="2021" name="PeerJ">
        <title>Extensive microbial diversity within the chicken gut microbiome revealed by metagenomics and culture.</title>
        <authorList>
            <person name="Gilroy R."/>
            <person name="Ravi A."/>
            <person name="Getino M."/>
            <person name="Pursley I."/>
            <person name="Horton D.L."/>
            <person name="Alikhan N.F."/>
            <person name="Baker D."/>
            <person name="Gharbi K."/>
            <person name="Hall N."/>
            <person name="Watson M."/>
            <person name="Adriaenssens E.M."/>
            <person name="Foster-Nyarko E."/>
            <person name="Jarju S."/>
            <person name="Secka A."/>
            <person name="Antonio M."/>
            <person name="Oren A."/>
            <person name="Chaudhuri R.R."/>
            <person name="La Ragione R."/>
            <person name="Hildebrand F."/>
            <person name="Pallen M.J."/>
        </authorList>
    </citation>
    <scope>NUCLEOTIDE SEQUENCE</scope>
    <source>
        <strain evidence="3">ChiBcec15-1070</strain>
    </source>
</reference>
<dbReference type="Gene3D" id="3.10.310.30">
    <property type="match status" value="1"/>
</dbReference>
<organism evidence="3 4">
    <name type="scientific">Candidatus Rikenella faecigallinarum</name>
    <dbReference type="NCBI Taxonomy" id="2838745"/>
    <lineage>
        <taxon>Bacteria</taxon>
        <taxon>Pseudomonadati</taxon>
        <taxon>Bacteroidota</taxon>
        <taxon>Bacteroidia</taxon>
        <taxon>Bacteroidales</taxon>
        <taxon>Rikenellaceae</taxon>
        <taxon>Rikenella</taxon>
    </lineage>
</organism>
<dbReference type="PANTHER" id="PTHR47618">
    <property type="entry name" value="BIFUNCTIONAL OLIGORIBONUCLEASE AND PAP PHOSPHATASE NRNA"/>
    <property type="match status" value="1"/>
</dbReference>
<evidence type="ECO:0000259" key="1">
    <source>
        <dbReference type="Pfam" id="PF01368"/>
    </source>
</evidence>
<dbReference type="InterPro" id="IPR001667">
    <property type="entry name" value="DDH_dom"/>
</dbReference>
<dbReference type="PANTHER" id="PTHR47618:SF1">
    <property type="entry name" value="BIFUNCTIONAL OLIGORIBONUCLEASE AND PAP PHOSPHATASE NRNA"/>
    <property type="match status" value="1"/>
</dbReference>
<protein>
    <submittedName>
        <fullName evidence="3">Bifunctional oligoribonuclease/PAP phosphatase NrnA</fullName>
    </submittedName>
</protein>
<dbReference type="InterPro" id="IPR051319">
    <property type="entry name" value="Oligoribo/pAp-PDE_c-di-AMP_PDE"/>
</dbReference>